<sequence length="125" mass="14273">MTATPPTLRLTRETDDNELWLLLRLNGLLIGYLQVIDCGHELWVMEIGVHPEHRGHGHGTRLLRALLDENPSAQIAGSCGSFAPDHVWRRARTGMPDTALAAWYERHGFRPDRDDEDSRRMVRLP</sequence>
<dbReference type="PROSITE" id="PS51186">
    <property type="entry name" value="GNAT"/>
    <property type="match status" value="1"/>
</dbReference>
<protein>
    <submittedName>
        <fullName evidence="2">GNAT family N-acetyltransferase</fullName>
    </submittedName>
</protein>
<evidence type="ECO:0000313" key="2">
    <source>
        <dbReference type="EMBL" id="MER6982601.1"/>
    </source>
</evidence>
<dbReference type="EMBL" id="JBEPCU010001087">
    <property type="protein sequence ID" value="MER6982601.1"/>
    <property type="molecule type" value="Genomic_DNA"/>
</dbReference>
<accession>A0ABV1WEI6</accession>
<dbReference type="RefSeq" id="WP_086731605.1">
    <property type="nucleotide sequence ID" value="NZ_MUBM01000798.1"/>
</dbReference>
<dbReference type="InterPro" id="IPR016181">
    <property type="entry name" value="Acyl_CoA_acyltransferase"/>
</dbReference>
<proteinExistence type="predicted"/>
<evidence type="ECO:0000259" key="1">
    <source>
        <dbReference type="PROSITE" id="PS51186"/>
    </source>
</evidence>
<gene>
    <name evidence="2" type="ORF">ABT317_37985</name>
</gene>
<dbReference type="SUPFAM" id="SSF55729">
    <property type="entry name" value="Acyl-CoA N-acyltransferases (Nat)"/>
    <property type="match status" value="1"/>
</dbReference>
<dbReference type="CDD" id="cd04301">
    <property type="entry name" value="NAT_SF"/>
    <property type="match status" value="1"/>
</dbReference>
<feature type="domain" description="N-acetyltransferase" evidence="1">
    <location>
        <begin position="1"/>
        <end position="125"/>
    </location>
</feature>
<keyword evidence="3" id="KW-1185">Reference proteome</keyword>
<dbReference type="Pfam" id="PF13508">
    <property type="entry name" value="Acetyltransf_7"/>
    <property type="match status" value="1"/>
</dbReference>
<reference evidence="2 3" key="1">
    <citation type="submission" date="2024-06" db="EMBL/GenBank/DDBJ databases">
        <title>The Natural Products Discovery Center: Release of the First 8490 Sequenced Strains for Exploring Actinobacteria Biosynthetic Diversity.</title>
        <authorList>
            <person name="Kalkreuter E."/>
            <person name="Kautsar S.A."/>
            <person name="Yang D."/>
            <person name="Bader C.D."/>
            <person name="Teijaro C.N."/>
            <person name="Fluegel L."/>
            <person name="Davis C.M."/>
            <person name="Simpson J.R."/>
            <person name="Lauterbach L."/>
            <person name="Steele A.D."/>
            <person name="Gui C."/>
            <person name="Meng S."/>
            <person name="Li G."/>
            <person name="Viehrig K."/>
            <person name="Ye F."/>
            <person name="Su P."/>
            <person name="Kiefer A.F."/>
            <person name="Nichols A."/>
            <person name="Cepeda A.J."/>
            <person name="Yan W."/>
            <person name="Fan B."/>
            <person name="Jiang Y."/>
            <person name="Adhikari A."/>
            <person name="Zheng C.-J."/>
            <person name="Schuster L."/>
            <person name="Cowan T.M."/>
            <person name="Smanski M.J."/>
            <person name="Chevrette M.G."/>
            <person name="De Carvalho L.P.S."/>
            <person name="Shen B."/>
        </authorList>
    </citation>
    <scope>NUCLEOTIDE SEQUENCE [LARGE SCALE GENOMIC DNA]</scope>
    <source>
        <strain evidence="2 3">NPDC000634</strain>
    </source>
</reference>
<organism evidence="2 3">
    <name type="scientific">Streptomyces carpinensis</name>
    <dbReference type="NCBI Taxonomy" id="66369"/>
    <lineage>
        <taxon>Bacteria</taxon>
        <taxon>Bacillati</taxon>
        <taxon>Actinomycetota</taxon>
        <taxon>Actinomycetes</taxon>
        <taxon>Kitasatosporales</taxon>
        <taxon>Streptomycetaceae</taxon>
        <taxon>Streptomyces</taxon>
    </lineage>
</organism>
<name>A0ABV1WEI6_9ACTN</name>
<dbReference type="InterPro" id="IPR000182">
    <property type="entry name" value="GNAT_dom"/>
</dbReference>
<dbReference type="Gene3D" id="3.40.630.30">
    <property type="match status" value="1"/>
</dbReference>
<comment type="caution">
    <text evidence="2">The sequence shown here is derived from an EMBL/GenBank/DDBJ whole genome shotgun (WGS) entry which is preliminary data.</text>
</comment>
<dbReference type="Proteomes" id="UP001458415">
    <property type="component" value="Unassembled WGS sequence"/>
</dbReference>
<evidence type="ECO:0000313" key="3">
    <source>
        <dbReference type="Proteomes" id="UP001458415"/>
    </source>
</evidence>